<evidence type="ECO:0000256" key="1">
    <source>
        <dbReference type="SAM" id="Coils"/>
    </source>
</evidence>
<dbReference type="InterPro" id="IPR019644">
    <property type="entry name" value="DUF2508"/>
</dbReference>
<protein>
    <submittedName>
        <fullName evidence="2">YaaL family protein</fullName>
    </submittedName>
</protein>
<evidence type="ECO:0000313" key="2">
    <source>
        <dbReference type="EMBL" id="UOF91783.1"/>
    </source>
</evidence>
<keyword evidence="3" id="KW-1185">Reference proteome</keyword>
<dbReference type="Pfam" id="PF10704">
    <property type="entry name" value="DUF2508"/>
    <property type="match status" value="1"/>
</dbReference>
<name>A0ABY4CMS0_9BACL</name>
<proteinExistence type="predicted"/>
<dbReference type="EMBL" id="CP089291">
    <property type="protein sequence ID" value="UOF91783.1"/>
    <property type="molecule type" value="Genomic_DNA"/>
</dbReference>
<reference evidence="2" key="1">
    <citation type="submission" date="2021-12" db="EMBL/GenBank/DDBJ databases">
        <title>Alicyclobacillaceae gen. nov., sp. nov., isolated from chalcocite enrichment system.</title>
        <authorList>
            <person name="Jiang Z."/>
        </authorList>
    </citation>
    <scope>NUCLEOTIDE SEQUENCE</scope>
    <source>
        <strain evidence="2">MYW30-H2</strain>
    </source>
</reference>
<keyword evidence="1" id="KW-0175">Coiled coil</keyword>
<dbReference type="RefSeq" id="WP_347438471.1">
    <property type="nucleotide sequence ID" value="NZ_CP089291.1"/>
</dbReference>
<organism evidence="2 3">
    <name type="scientific">Fodinisporobacter ferrooxydans</name>
    <dbReference type="NCBI Taxonomy" id="2901836"/>
    <lineage>
        <taxon>Bacteria</taxon>
        <taxon>Bacillati</taxon>
        <taxon>Bacillota</taxon>
        <taxon>Bacilli</taxon>
        <taxon>Bacillales</taxon>
        <taxon>Alicyclobacillaceae</taxon>
        <taxon>Fodinisporobacter</taxon>
    </lineage>
</organism>
<evidence type="ECO:0000313" key="3">
    <source>
        <dbReference type="Proteomes" id="UP000830167"/>
    </source>
</evidence>
<dbReference type="Proteomes" id="UP000830167">
    <property type="component" value="Chromosome"/>
</dbReference>
<accession>A0ABY4CMS0</accession>
<sequence length="101" mass="11927">MTGRWKEHLLDKCKISYGSNQIAASLESEFDRKELQKIDEREQLLQNLKQAKKEWVQAQNLFDHAIEPELIDYGIVMLESAEKKYNYFIKLARKLGIQVEI</sequence>
<feature type="coiled-coil region" evidence="1">
    <location>
        <begin position="23"/>
        <end position="61"/>
    </location>
</feature>
<gene>
    <name evidence="2" type="ORF">LSG31_05940</name>
</gene>